<dbReference type="CDD" id="cd02440">
    <property type="entry name" value="AdoMet_MTases"/>
    <property type="match status" value="1"/>
</dbReference>
<comment type="caution">
    <text evidence="1">The sequence shown here is derived from an EMBL/GenBank/DDBJ whole genome shotgun (WGS) entry which is preliminary data.</text>
</comment>
<gene>
    <name evidence="1" type="ORF">C4541_00545</name>
</gene>
<dbReference type="EMBL" id="QZJZ01000005">
    <property type="protein sequence ID" value="RJP62057.1"/>
    <property type="molecule type" value="Genomic_DNA"/>
</dbReference>
<organism evidence="1 2">
    <name type="scientific">Candidatus Auribacter fodinae</name>
    <dbReference type="NCBI Taxonomy" id="2093366"/>
    <lineage>
        <taxon>Bacteria</taxon>
        <taxon>Pseudomonadati</taxon>
        <taxon>Candidatus Auribacterota</taxon>
        <taxon>Candidatus Auribacteria</taxon>
        <taxon>Candidatus Auribacterales</taxon>
        <taxon>Candidatus Auribacteraceae</taxon>
        <taxon>Candidatus Auribacter</taxon>
    </lineage>
</organism>
<evidence type="ECO:0000313" key="1">
    <source>
        <dbReference type="EMBL" id="RJP62057.1"/>
    </source>
</evidence>
<accession>A0A3A4RA03</accession>
<dbReference type="Proteomes" id="UP000266426">
    <property type="component" value="Unassembled WGS sequence"/>
</dbReference>
<name>A0A3A4RA03_9BACT</name>
<sequence>MPRRKTSNVSMLTVERYEKTRQMPQYEELEKYSQSFVENTREIMADYEWSKDPFHAWSRGFEYTYVWNEISRRARQRSAYIADLGGGVTFFPFFLNSKGHNVDVYDLNTHYLKKYHQISGLLKETVRFYPRSLDFMDKTRLYDYLACISVIEHIPISQYPDIVRGIFNMLRPGGAFFFTLDLYQHKGTNGVEAFLDELNHVFGSHMSIEFVHYDANEHVTPRYVSDKYGCADRFSLSLRKMLFFLKNGRMPEKYPKINIVYGFVEKKPNRRRQRRRPPRSQQAE</sequence>
<dbReference type="InterPro" id="IPR029063">
    <property type="entry name" value="SAM-dependent_MTases_sf"/>
</dbReference>
<keyword evidence="1" id="KW-0808">Transferase</keyword>
<dbReference type="SUPFAM" id="SSF53335">
    <property type="entry name" value="S-adenosyl-L-methionine-dependent methyltransferases"/>
    <property type="match status" value="1"/>
</dbReference>
<reference evidence="1 2" key="1">
    <citation type="journal article" date="2017" name="ISME J.">
        <title>Energy and carbon metabolisms in a deep terrestrial subsurface fluid microbial community.</title>
        <authorList>
            <person name="Momper L."/>
            <person name="Jungbluth S.P."/>
            <person name="Lee M.D."/>
            <person name="Amend J.P."/>
        </authorList>
    </citation>
    <scope>NUCLEOTIDE SEQUENCE [LARGE SCALE GENOMIC DNA]</scope>
    <source>
        <strain evidence="1">SURF_26</strain>
    </source>
</reference>
<evidence type="ECO:0000313" key="2">
    <source>
        <dbReference type="Proteomes" id="UP000266426"/>
    </source>
</evidence>
<dbReference type="AlphaFoldDB" id="A0A3A4RA03"/>
<protein>
    <submittedName>
        <fullName evidence="1">Class I SAM-dependent methyltransferase</fullName>
    </submittedName>
</protein>
<dbReference type="GO" id="GO:0032259">
    <property type="term" value="P:methylation"/>
    <property type="evidence" value="ECO:0007669"/>
    <property type="project" value="UniProtKB-KW"/>
</dbReference>
<keyword evidence="1" id="KW-0489">Methyltransferase</keyword>
<dbReference type="Gene3D" id="3.40.50.150">
    <property type="entry name" value="Vaccinia Virus protein VP39"/>
    <property type="match status" value="1"/>
</dbReference>
<dbReference type="GO" id="GO:0008168">
    <property type="term" value="F:methyltransferase activity"/>
    <property type="evidence" value="ECO:0007669"/>
    <property type="project" value="UniProtKB-KW"/>
</dbReference>
<proteinExistence type="predicted"/>